<accession>A0AAD1ULH9</accession>
<proteinExistence type="predicted"/>
<evidence type="ECO:0000256" key="1">
    <source>
        <dbReference type="SAM" id="Phobius"/>
    </source>
</evidence>
<evidence type="ECO:0000313" key="4">
    <source>
        <dbReference type="Proteomes" id="UP001295684"/>
    </source>
</evidence>
<protein>
    <recommendedName>
        <fullName evidence="5">CUB domain-containing protein</fullName>
    </recommendedName>
</protein>
<keyword evidence="1" id="KW-1133">Transmembrane helix</keyword>
<keyword evidence="4" id="KW-1185">Reference proteome</keyword>
<sequence length="365" mass="39591">MSGKMLMCALLLIVCPSWQIDPERYLLSIYSSDCRSCLENSSQKWCVLRGIEGIGECCSVSDNYDYCDGGDIFVCSNDPKIDGTAGSNTNGGYILCPSFSSDCGTLNRTVSYTGSKSSISENFLPSDVVCVYNITSKSSFANSLKIDVISAVNADITIFTSSRDYDYDKKGSMESGSSKSVTLARNSSVYIVVQPTSSSNRIDIDYKAQKTTTNLGSGAVIGIVMGSLFCFIIIVGILLSVRYCNAKNAHRIMDYQENENNRAVATIQNNPQPEVFYEPIQAPVPIQQPPITRPAPVQNVYLIPSNDPIIQPPIIYADPTINPNTINDPNCTMQPTLGIPPSNPAIIQTPITGIPPPILPETRMG</sequence>
<keyword evidence="1" id="KW-0812">Transmembrane</keyword>
<feature type="transmembrane region" description="Helical" evidence="1">
    <location>
        <begin position="219"/>
        <end position="241"/>
    </location>
</feature>
<dbReference type="AlphaFoldDB" id="A0AAD1ULH9"/>
<name>A0AAD1ULH9_EUPCR</name>
<evidence type="ECO:0000313" key="3">
    <source>
        <dbReference type="EMBL" id="CAI2371588.1"/>
    </source>
</evidence>
<feature type="chain" id="PRO_5041982464" description="CUB domain-containing protein" evidence="2">
    <location>
        <begin position="20"/>
        <end position="365"/>
    </location>
</feature>
<keyword evidence="2" id="KW-0732">Signal</keyword>
<reference evidence="3" key="1">
    <citation type="submission" date="2023-07" db="EMBL/GenBank/DDBJ databases">
        <authorList>
            <consortium name="AG Swart"/>
            <person name="Singh M."/>
            <person name="Singh A."/>
            <person name="Seah K."/>
            <person name="Emmerich C."/>
        </authorList>
    </citation>
    <scope>NUCLEOTIDE SEQUENCE</scope>
    <source>
        <strain evidence="3">DP1</strain>
    </source>
</reference>
<dbReference type="EMBL" id="CAMPGE010012832">
    <property type="protein sequence ID" value="CAI2371588.1"/>
    <property type="molecule type" value="Genomic_DNA"/>
</dbReference>
<evidence type="ECO:0008006" key="5">
    <source>
        <dbReference type="Google" id="ProtNLM"/>
    </source>
</evidence>
<dbReference type="Proteomes" id="UP001295684">
    <property type="component" value="Unassembled WGS sequence"/>
</dbReference>
<gene>
    <name evidence="3" type="ORF">ECRASSUSDP1_LOCUS12912</name>
</gene>
<comment type="caution">
    <text evidence="3">The sequence shown here is derived from an EMBL/GenBank/DDBJ whole genome shotgun (WGS) entry which is preliminary data.</text>
</comment>
<feature type="signal peptide" evidence="2">
    <location>
        <begin position="1"/>
        <end position="19"/>
    </location>
</feature>
<keyword evidence="1" id="KW-0472">Membrane</keyword>
<organism evidence="3 4">
    <name type="scientific">Euplotes crassus</name>
    <dbReference type="NCBI Taxonomy" id="5936"/>
    <lineage>
        <taxon>Eukaryota</taxon>
        <taxon>Sar</taxon>
        <taxon>Alveolata</taxon>
        <taxon>Ciliophora</taxon>
        <taxon>Intramacronucleata</taxon>
        <taxon>Spirotrichea</taxon>
        <taxon>Hypotrichia</taxon>
        <taxon>Euplotida</taxon>
        <taxon>Euplotidae</taxon>
        <taxon>Moneuplotes</taxon>
    </lineage>
</organism>
<evidence type="ECO:0000256" key="2">
    <source>
        <dbReference type="SAM" id="SignalP"/>
    </source>
</evidence>